<reference evidence="7" key="2">
    <citation type="journal article" date="2007" name="Proc. Natl. Acad. Sci. U.S.A.">
        <title>Proteorhodopsin photosystem gene expression enables photophosphorylation in a heterologous host.</title>
        <authorList>
            <person name="Martinez A."/>
            <person name="Bradley A.S."/>
            <person name="Waldbauer J.R."/>
            <person name="Summons R.E."/>
            <person name="Delong E.F."/>
        </authorList>
    </citation>
    <scope>NUCLEOTIDE SEQUENCE</scope>
</reference>
<dbReference type="InterPro" id="IPR050596">
    <property type="entry name" value="AspAT/PAT-like"/>
</dbReference>
<dbReference type="InterPro" id="IPR004839">
    <property type="entry name" value="Aminotransferase_I/II_large"/>
</dbReference>
<protein>
    <recommendedName>
        <fullName evidence="6">Aminotransferase class I/classII large domain-containing protein</fullName>
    </recommendedName>
</protein>
<evidence type="ECO:0000313" key="7">
    <source>
        <dbReference type="EMBL" id="ABL61024.1"/>
    </source>
</evidence>
<accession>A4GIL4</accession>
<evidence type="ECO:0000256" key="2">
    <source>
        <dbReference type="ARBA" id="ARBA00007441"/>
    </source>
</evidence>
<sequence>MFNPAISKLTAPPVSVVQDWRASYHGRLGELIDMSQAVPGYAAHPEMTAALECAAADPESARYGRVEGDIELRDAYAAHLGAFYNASPVAEEILITSGCNQAFVAAVLAVAGHGDEILMTRPCYFNHESALGMLGVGIGYVDCHAANGMLPEIADIEAAIGANTRSVAIVSPNNPCGSIYPPELIDEIFSLCKARGIWLILDETYRDFLPEADARPHGLLARDGWQDTLVQLYSFSKSYCMPGHRLGAVTAGSAFVDELAKIIDNIQICAPRTPQIAVTPMLASLAGWREENRQRIAARSTLFSEVMAELDGWELLSTGAYFGYVRHPFSGTASIEVAKRMAREAGVLTIPGTFFGDGQEDFLRFAFANAGRGVIAGLPERLTVLDS</sequence>
<keyword evidence="3" id="KW-0032">Aminotransferase</keyword>
<reference evidence="7" key="1">
    <citation type="journal article" date="2007" name="Environ. Microbiol.">
        <title>Proteorhodopsin photosystem gene clusters exhibit co-evolutionary trends and shared ancestry among diverse marine microbial phyla.</title>
        <authorList>
            <person name="McCarren J."/>
            <person name="Delong E.F."/>
        </authorList>
    </citation>
    <scope>NUCLEOTIDE SEQUENCE</scope>
</reference>
<evidence type="ECO:0000256" key="3">
    <source>
        <dbReference type="ARBA" id="ARBA00022576"/>
    </source>
</evidence>
<evidence type="ECO:0000256" key="5">
    <source>
        <dbReference type="ARBA" id="ARBA00022898"/>
    </source>
</evidence>
<dbReference type="PANTHER" id="PTHR46383">
    <property type="entry name" value="ASPARTATE AMINOTRANSFERASE"/>
    <property type="match status" value="1"/>
</dbReference>
<dbReference type="Gene3D" id="3.40.640.10">
    <property type="entry name" value="Type I PLP-dependent aspartate aminotransferase-like (Major domain)"/>
    <property type="match status" value="1"/>
</dbReference>
<dbReference type="PANTHER" id="PTHR46383:SF1">
    <property type="entry name" value="ASPARTATE AMINOTRANSFERASE"/>
    <property type="match status" value="1"/>
</dbReference>
<evidence type="ECO:0000259" key="6">
    <source>
        <dbReference type="Pfam" id="PF00155"/>
    </source>
</evidence>
<comment type="similarity">
    <text evidence="2">Belongs to the class-I pyridoxal-phosphate-dependent aminotransferase family.</text>
</comment>
<keyword evidence="4" id="KW-0808">Transferase</keyword>
<name>A4GIL4_9BACT</name>
<dbReference type="GO" id="GO:0008483">
    <property type="term" value="F:transaminase activity"/>
    <property type="evidence" value="ECO:0007669"/>
    <property type="project" value="UniProtKB-KW"/>
</dbReference>
<keyword evidence="5" id="KW-0663">Pyridoxal phosphate</keyword>
<organism evidence="7">
    <name type="scientific">uncultured marine bacterium HF10_25F10</name>
    <dbReference type="NCBI Taxonomy" id="413068"/>
    <lineage>
        <taxon>Bacteria</taxon>
        <taxon>environmental samples</taxon>
    </lineage>
</organism>
<gene>
    <name evidence="7" type="ORF">ALOHA_HF1025F10.36c</name>
</gene>
<evidence type="ECO:0000256" key="1">
    <source>
        <dbReference type="ARBA" id="ARBA00001933"/>
    </source>
</evidence>
<comment type="cofactor">
    <cofactor evidence="1">
        <name>pyridoxal 5'-phosphate</name>
        <dbReference type="ChEBI" id="CHEBI:597326"/>
    </cofactor>
</comment>
<dbReference type="CDD" id="cd00609">
    <property type="entry name" value="AAT_like"/>
    <property type="match status" value="1"/>
</dbReference>
<dbReference type="Pfam" id="PF00155">
    <property type="entry name" value="Aminotran_1_2"/>
    <property type="match status" value="1"/>
</dbReference>
<proteinExistence type="inferred from homology"/>
<dbReference type="InterPro" id="IPR015424">
    <property type="entry name" value="PyrdxlP-dep_Trfase"/>
</dbReference>
<dbReference type="GO" id="GO:0030170">
    <property type="term" value="F:pyridoxal phosphate binding"/>
    <property type="evidence" value="ECO:0007669"/>
    <property type="project" value="InterPro"/>
</dbReference>
<dbReference type="SUPFAM" id="SSF53383">
    <property type="entry name" value="PLP-dependent transferases"/>
    <property type="match status" value="1"/>
</dbReference>
<feature type="domain" description="Aminotransferase class I/classII large" evidence="6">
    <location>
        <begin position="46"/>
        <end position="369"/>
    </location>
</feature>
<evidence type="ECO:0000256" key="4">
    <source>
        <dbReference type="ARBA" id="ARBA00022679"/>
    </source>
</evidence>
<dbReference type="AlphaFoldDB" id="A4GIL4"/>
<dbReference type="EMBL" id="EF100191">
    <property type="protein sequence ID" value="ABL61024.1"/>
    <property type="molecule type" value="Genomic_DNA"/>
</dbReference>
<dbReference type="GO" id="GO:0006520">
    <property type="term" value="P:amino acid metabolic process"/>
    <property type="evidence" value="ECO:0007669"/>
    <property type="project" value="InterPro"/>
</dbReference>
<dbReference type="InterPro" id="IPR015421">
    <property type="entry name" value="PyrdxlP-dep_Trfase_major"/>
</dbReference>
<dbReference type="NCBIfam" id="NF005732">
    <property type="entry name" value="PRK07550.1"/>
    <property type="match status" value="1"/>
</dbReference>